<dbReference type="PANTHER" id="PTHR11439">
    <property type="entry name" value="GAG-POL-RELATED RETROTRANSPOSON"/>
    <property type="match status" value="1"/>
</dbReference>
<gene>
    <name evidence="1" type="ORF">VFH_I277720</name>
</gene>
<dbReference type="Proteomes" id="UP001157006">
    <property type="component" value="Chromosome 1L"/>
</dbReference>
<name>A0AAV0YMI7_VICFA</name>
<evidence type="ECO:0000313" key="2">
    <source>
        <dbReference type="Proteomes" id="UP001157006"/>
    </source>
</evidence>
<reference evidence="1 2" key="1">
    <citation type="submission" date="2023-01" db="EMBL/GenBank/DDBJ databases">
        <authorList>
            <person name="Kreplak J."/>
        </authorList>
    </citation>
    <scope>NUCLEOTIDE SEQUENCE [LARGE SCALE GENOMIC DNA]</scope>
</reference>
<accession>A0AAV0YMI7</accession>
<sequence>MRPDLAYSVGIISKFMQKSKVSHLAAAKRILRYLKGILDYGIIVPATDKGKECKLVEYIDSRCSDAEDKKSTSGYVFMLGGSPVVWSSRKEPVMALSSCETEYIASSLCACQATWMVKLVEEITGKDHRAITIKIDSISAST</sequence>
<organism evidence="1 2">
    <name type="scientific">Vicia faba</name>
    <name type="common">Broad bean</name>
    <name type="synonym">Faba vulgaris</name>
    <dbReference type="NCBI Taxonomy" id="3906"/>
    <lineage>
        <taxon>Eukaryota</taxon>
        <taxon>Viridiplantae</taxon>
        <taxon>Streptophyta</taxon>
        <taxon>Embryophyta</taxon>
        <taxon>Tracheophyta</taxon>
        <taxon>Spermatophyta</taxon>
        <taxon>Magnoliopsida</taxon>
        <taxon>eudicotyledons</taxon>
        <taxon>Gunneridae</taxon>
        <taxon>Pentapetalae</taxon>
        <taxon>rosids</taxon>
        <taxon>fabids</taxon>
        <taxon>Fabales</taxon>
        <taxon>Fabaceae</taxon>
        <taxon>Papilionoideae</taxon>
        <taxon>50 kb inversion clade</taxon>
        <taxon>NPAAA clade</taxon>
        <taxon>Hologalegina</taxon>
        <taxon>IRL clade</taxon>
        <taxon>Fabeae</taxon>
        <taxon>Vicia</taxon>
    </lineage>
</organism>
<proteinExistence type="predicted"/>
<dbReference type="CDD" id="cd09272">
    <property type="entry name" value="RNase_HI_RT_Ty1"/>
    <property type="match status" value="1"/>
</dbReference>
<protein>
    <submittedName>
        <fullName evidence="1">Uncharacterized protein</fullName>
    </submittedName>
</protein>
<evidence type="ECO:0000313" key="1">
    <source>
        <dbReference type="EMBL" id="CAI8586951.1"/>
    </source>
</evidence>
<dbReference type="EMBL" id="OX451736">
    <property type="protein sequence ID" value="CAI8586951.1"/>
    <property type="molecule type" value="Genomic_DNA"/>
</dbReference>
<dbReference type="AlphaFoldDB" id="A0AAV0YMI7"/>
<keyword evidence="2" id="KW-1185">Reference proteome</keyword>
<dbReference type="PANTHER" id="PTHR11439:SF515">
    <property type="entry name" value="GAG-POL POLYPROTEIN"/>
    <property type="match status" value="1"/>
</dbReference>